<dbReference type="OrthoDB" id="2933732at2"/>
<protein>
    <recommendedName>
        <fullName evidence="3">Sporulation histidine kinase inhibitor Sda</fullName>
    </recommendedName>
</protein>
<name>A0A220TZM1_9BACI</name>
<dbReference type="RefSeq" id="WP_089060482.1">
    <property type="nucleotide sequence ID" value="NZ_CP022315.1"/>
</dbReference>
<keyword evidence="2" id="KW-1185">Reference proteome</keyword>
<dbReference type="EMBL" id="CP022315">
    <property type="protein sequence ID" value="ASK61205.1"/>
    <property type="molecule type" value="Genomic_DNA"/>
</dbReference>
<dbReference type="InterPro" id="IPR015064">
    <property type="entry name" value="Sda"/>
</dbReference>
<accession>A0A220TZM1</accession>
<dbReference type="SUPFAM" id="SSF100985">
    <property type="entry name" value="Sporulation inhibitor Sda"/>
    <property type="match status" value="1"/>
</dbReference>
<evidence type="ECO:0000313" key="2">
    <source>
        <dbReference type="Proteomes" id="UP000198312"/>
    </source>
</evidence>
<gene>
    <name evidence="1" type="ORF">CFK37_02850</name>
</gene>
<dbReference type="Gene3D" id="1.10.287.1100">
    <property type="entry name" value="Sporulation inhibitor A"/>
    <property type="match status" value="1"/>
</dbReference>
<evidence type="ECO:0000313" key="1">
    <source>
        <dbReference type="EMBL" id="ASK61205.1"/>
    </source>
</evidence>
<dbReference type="Proteomes" id="UP000198312">
    <property type="component" value="Chromosome"/>
</dbReference>
<evidence type="ECO:0008006" key="3">
    <source>
        <dbReference type="Google" id="ProtNLM"/>
    </source>
</evidence>
<reference evidence="1 2" key="1">
    <citation type="submission" date="2017-07" db="EMBL/GenBank/DDBJ databases">
        <title>Virgibacillus sp. LM2416.</title>
        <authorList>
            <person name="Tak E.J."/>
            <person name="Bae J.-W."/>
        </authorList>
    </citation>
    <scope>NUCLEOTIDE SEQUENCE [LARGE SCALE GENOMIC DNA]</scope>
    <source>
        <strain evidence="1 2">LM2416</strain>
    </source>
</reference>
<dbReference type="KEGG" id="vil:CFK37_02850"/>
<dbReference type="Pfam" id="PF08970">
    <property type="entry name" value="Sda"/>
    <property type="match status" value="1"/>
</dbReference>
<proteinExistence type="predicted"/>
<dbReference type="InterPro" id="IPR036916">
    <property type="entry name" value="Sda_sf"/>
</dbReference>
<sequence>MQDISDEVLVNSYKKALSMDIKKDFISVLEMELMKRDLLVQVKNVL</sequence>
<dbReference type="AlphaFoldDB" id="A0A220TZM1"/>
<organism evidence="1 2">
    <name type="scientific">Virgibacillus phasianinus</name>
    <dbReference type="NCBI Taxonomy" id="2017483"/>
    <lineage>
        <taxon>Bacteria</taxon>
        <taxon>Bacillati</taxon>
        <taxon>Bacillota</taxon>
        <taxon>Bacilli</taxon>
        <taxon>Bacillales</taxon>
        <taxon>Bacillaceae</taxon>
        <taxon>Virgibacillus</taxon>
    </lineage>
</organism>